<protein>
    <submittedName>
        <fullName evidence="3">Uncharacterized protein</fullName>
    </submittedName>
</protein>
<dbReference type="AlphaFoldDB" id="A0A934UXL5"/>
<keyword evidence="2" id="KW-0812">Transmembrane</keyword>
<dbReference type="RefSeq" id="WP_200131656.1">
    <property type="nucleotide sequence ID" value="NZ_JAEHOI010000004.1"/>
</dbReference>
<evidence type="ECO:0000313" key="3">
    <source>
        <dbReference type="EMBL" id="MBK0421443.1"/>
    </source>
</evidence>
<keyword evidence="2" id="KW-0472">Membrane</keyword>
<keyword evidence="2" id="KW-1133">Transmembrane helix</keyword>
<feature type="transmembrane region" description="Helical" evidence="2">
    <location>
        <begin position="67"/>
        <end position="89"/>
    </location>
</feature>
<proteinExistence type="predicted"/>
<gene>
    <name evidence="3" type="ORF">JD292_05070</name>
</gene>
<feature type="region of interest" description="Disordered" evidence="1">
    <location>
        <begin position="111"/>
        <end position="143"/>
    </location>
</feature>
<sequence length="143" mass="16028">MLFVGIGIGVLALTAWSWAGRSAAARWWTRATHGDTMILILAPFFGLLMLSLALVDSGAPNWMGPLLFIVSFAILLWSLIVGLISPFNWNAQRAWGPRWYVRRPEKEVYADQRDPLATPRRARRKQPRGAHAERAEGTETNAD</sequence>
<comment type="caution">
    <text evidence="3">The sequence shown here is derived from an EMBL/GenBank/DDBJ whole genome shotgun (WGS) entry which is preliminary data.</text>
</comment>
<evidence type="ECO:0000256" key="1">
    <source>
        <dbReference type="SAM" id="MobiDB-lite"/>
    </source>
</evidence>
<feature type="transmembrane region" description="Helical" evidence="2">
    <location>
        <begin position="38"/>
        <end position="55"/>
    </location>
</feature>
<dbReference type="EMBL" id="JAEHOI010000004">
    <property type="protein sequence ID" value="MBK0421443.1"/>
    <property type="molecule type" value="Genomic_DNA"/>
</dbReference>
<keyword evidence="4" id="KW-1185">Reference proteome</keyword>
<evidence type="ECO:0000313" key="4">
    <source>
        <dbReference type="Proteomes" id="UP000618733"/>
    </source>
</evidence>
<dbReference type="Proteomes" id="UP000618733">
    <property type="component" value="Unassembled WGS sequence"/>
</dbReference>
<name>A0A934UXL5_9MICO</name>
<organism evidence="3 4">
    <name type="scientific">Leucobacter edaphi</name>
    <dbReference type="NCBI Taxonomy" id="2796472"/>
    <lineage>
        <taxon>Bacteria</taxon>
        <taxon>Bacillati</taxon>
        <taxon>Actinomycetota</taxon>
        <taxon>Actinomycetes</taxon>
        <taxon>Micrococcales</taxon>
        <taxon>Microbacteriaceae</taxon>
        <taxon>Leucobacter</taxon>
    </lineage>
</organism>
<evidence type="ECO:0000256" key="2">
    <source>
        <dbReference type="SAM" id="Phobius"/>
    </source>
</evidence>
<accession>A0A934UXL5</accession>
<reference evidence="3" key="1">
    <citation type="submission" date="2020-12" db="EMBL/GenBank/DDBJ databases">
        <title>Leucobacter sp. CAS2, isolated from Chromium sludge.</title>
        <authorList>
            <person name="Xu Z."/>
        </authorList>
    </citation>
    <scope>NUCLEOTIDE SEQUENCE</scope>
    <source>
        <strain evidence="3">CSA2</strain>
    </source>
</reference>